<dbReference type="PANTHER" id="PTHR40076">
    <property type="entry name" value="MEMBRANE PROTEIN-RELATED"/>
    <property type="match status" value="1"/>
</dbReference>
<keyword evidence="1" id="KW-0472">Membrane</keyword>
<evidence type="ECO:0000313" key="3">
    <source>
        <dbReference type="Proteomes" id="UP000051888"/>
    </source>
</evidence>
<evidence type="ECO:0000256" key="1">
    <source>
        <dbReference type="SAM" id="Phobius"/>
    </source>
</evidence>
<dbReference type="STRING" id="157838.AN964_13050"/>
<dbReference type="Pfam" id="PF06161">
    <property type="entry name" value="DUF975"/>
    <property type="match status" value="1"/>
</dbReference>
<dbReference type="Proteomes" id="UP000051888">
    <property type="component" value="Unassembled WGS sequence"/>
</dbReference>
<dbReference type="AlphaFoldDB" id="A0A0Q3WY54"/>
<keyword evidence="1" id="KW-1133">Transmembrane helix</keyword>
<feature type="transmembrane region" description="Helical" evidence="1">
    <location>
        <begin position="173"/>
        <end position="196"/>
    </location>
</feature>
<keyword evidence="1" id="KW-0812">Transmembrane</keyword>
<feature type="transmembrane region" description="Helical" evidence="1">
    <location>
        <begin position="20"/>
        <end position="41"/>
    </location>
</feature>
<dbReference type="PANTHER" id="PTHR40076:SF1">
    <property type="entry name" value="MEMBRANE PROTEIN"/>
    <property type="match status" value="1"/>
</dbReference>
<feature type="transmembrane region" description="Helical" evidence="1">
    <location>
        <begin position="102"/>
        <end position="128"/>
    </location>
</feature>
<reference evidence="2 3" key="1">
    <citation type="submission" date="2015-09" db="EMBL/GenBank/DDBJ databases">
        <title>Genome sequencing project for genomic taxonomy and phylogenomics of Bacillus-like bacteria.</title>
        <authorList>
            <person name="Liu B."/>
            <person name="Wang J."/>
            <person name="Zhu Y."/>
            <person name="Liu G."/>
            <person name="Chen Q."/>
            <person name="Chen Z."/>
            <person name="Lan J."/>
            <person name="Che J."/>
            <person name="Ge C."/>
            <person name="Shi H."/>
            <person name="Pan Z."/>
            <person name="Liu X."/>
        </authorList>
    </citation>
    <scope>NUCLEOTIDE SEQUENCE [LARGE SCALE GENOMIC DNA]</scope>
    <source>
        <strain evidence="2 3">LMG 18435</strain>
    </source>
</reference>
<accession>A0A0Q3WY54</accession>
<organism evidence="2 3">
    <name type="scientific">Heyndrickxia shackletonii</name>
    <dbReference type="NCBI Taxonomy" id="157838"/>
    <lineage>
        <taxon>Bacteria</taxon>
        <taxon>Bacillati</taxon>
        <taxon>Bacillota</taxon>
        <taxon>Bacilli</taxon>
        <taxon>Bacillales</taxon>
        <taxon>Bacillaceae</taxon>
        <taxon>Heyndrickxia</taxon>
    </lineage>
</organism>
<dbReference type="RefSeq" id="WP_055740097.1">
    <property type="nucleotide sequence ID" value="NZ_JAAIWL010000034.1"/>
</dbReference>
<dbReference type="PATRIC" id="fig|157838.3.peg.2897"/>
<evidence type="ECO:0000313" key="2">
    <source>
        <dbReference type="EMBL" id="KQL54327.1"/>
    </source>
</evidence>
<dbReference type="OrthoDB" id="9784844at2"/>
<sequence length="217" mass="24760">MKIREIKRNARQALKGKWGFAILLIIITFAITSMIPFIINVALDGGISDANDSLGSNIGNLVSLFLMPISVGCSWVFLSIVRGEKAEISHLFRLFMDAKKYFKSLGLSLLVVIFTILWALLFIIPGIIKGLAYSQVNYLYKDHPEYKITQLITESRRLMDGYKWKYFLLNLSFIGWGILCIFTLGIGLLWLIPYINTSLAEFYRQRTETTEKTSDLL</sequence>
<proteinExistence type="predicted"/>
<gene>
    <name evidence="2" type="ORF">AN964_13050</name>
</gene>
<dbReference type="EMBL" id="LJJC01000004">
    <property type="protein sequence ID" value="KQL54327.1"/>
    <property type="molecule type" value="Genomic_DNA"/>
</dbReference>
<name>A0A0Q3WY54_9BACI</name>
<keyword evidence="3" id="KW-1185">Reference proteome</keyword>
<dbReference type="InterPro" id="IPR010380">
    <property type="entry name" value="DUF975"/>
</dbReference>
<feature type="transmembrane region" description="Helical" evidence="1">
    <location>
        <begin position="61"/>
        <end position="81"/>
    </location>
</feature>
<protein>
    <recommendedName>
        <fullName evidence="4">DUF975 family protein</fullName>
    </recommendedName>
</protein>
<comment type="caution">
    <text evidence="2">The sequence shown here is derived from an EMBL/GenBank/DDBJ whole genome shotgun (WGS) entry which is preliminary data.</text>
</comment>
<evidence type="ECO:0008006" key="4">
    <source>
        <dbReference type="Google" id="ProtNLM"/>
    </source>
</evidence>